<sequence>MSSFFRRLFGQPDPAGPPAPPEPRNMLEVAALLRGFYEAAAHPRDLIEDALFQRGVGMCQAELRRGVDAQGYVQGANPILSLMALEALAKLTPPEALAMTLIPYTCTGWGWTRRRSLTLIGEHAAAPALAPALLGLAGSEEGVDYEGPALTEMREAFKRMAQREPEASFDGALEALTEMQAEQLRQLFAKLGEGAPARLVEEFRAWQRRRVNTAMLRGIGRIRTADAPGTPNLEALDDPAFESAIAEMKRHVLGGTPDSIVLHGPAGCGKSALLHVLSNRLCAEGWVVFEASANDLAAGQSFLGQLEARVKELAAELRGKDVVWIVPDFHELAFAGAYRERPTGALDMLLPYLESGELRVIGETTTEAWHSLAVRFPRVRTALTPLRIESMSDEEALAFAQRWCVQAKARGWPVPDEPVLREISLLGRQYLSSAAQPGAIMRLVQATAQRLLAARTTAGGANGTAGDAANAGGGEAAHVAGGHGPAMTMTMEDILDTLGAQTGLPRSLLDERASLSLAGLRERFESRVLGQPEAVECLVERVAMVKAGVTDPTRPLGVFLFVGPTGTGKTEIAKTLAEFMFGSPDRMLRVDMSELSSPDSLDVLLGDRDPNGSQQALVHRIRQQPFSVVLLDEFEKAHPLVWDLFLQVFDDGRLTDRRGNTADFRHAILILTSNLGAAIPKGQSLGFQNDKGVFTPGSVMKSVDLTFRREFVNRIDRVIVFRPLARATMRDILRKELRDVFQRRGLRNREWAVEWDESALEFLLDKGFTPDLGARPLKRAVERHVLAPLATTIVKHEVPAGDQFLFVRSDGERVDVQFVDPDAPESADAPSAPATPMLSAPEPAAGGARPTLEAIVLDARGEVSELSALRDALEALRERVFGDDWNERKQAAYARMREEGFWNTPGRFEVLGRIENMDRVESSTANAASLFDRLHGNAARARVPADLAGRIAQQLLLLRSACDALDAGVAWDAFVSVRALADRTEERDEAVAFATRLRLMYTAWATRRRMTLTVLEDGPDRWLASVSGFAALSLLESETGWHVLELPDGADGLHRARAEVRVVAQPPVPAGEGDGALRTQAVATLAAQPLAAPVVVRRYREEPSPLVRDGVRGWRTGRIDRVFGGEFDVMQ</sequence>
<evidence type="ECO:0000256" key="1">
    <source>
        <dbReference type="ARBA" id="ARBA00022741"/>
    </source>
</evidence>
<dbReference type="SUPFAM" id="SSF75620">
    <property type="entry name" value="Release factor"/>
    <property type="match status" value="1"/>
</dbReference>
<dbReference type="Pfam" id="PF07724">
    <property type="entry name" value="AAA_2"/>
    <property type="match status" value="1"/>
</dbReference>
<dbReference type="PANTHER" id="PTHR11638:SF18">
    <property type="entry name" value="HEAT SHOCK PROTEIN 104"/>
    <property type="match status" value="1"/>
</dbReference>
<dbReference type="AlphaFoldDB" id="A0A933SG71"/>
<dbReference type="Pfam" id="PF00004">
    <property type="entry name" value="AAA"/>
    <property type="match status" value="1"/>
</dbReference>
<dbReference type="InterPro" id="IPR019489">
    <property type="entry name" value="Clp_ATPase_C"/>
</dbReference>
<feature type="domain" description="AAA+ ATPase" evidence="5">
    <location>
        <begin position="555"/>
        <end position="725"/>
    </location>
</feature>
<keyword evidence="1" id="KW-0547">Nucleotide-binding</keyword>
<evidence type="ECO:0000256" key="2">
    <source>
        <dbReference type="ARBA" id="ARBA00022840"/>
    </source>
</evidence>
<dbReference type="InterPro" id="IPR050130">
    <property type="entry name" value="ClpA_ClpB"/>
</dbReference>
<dbReference type="InterPro" id="IPR027417">
    <property type="entry name" value="P-loop_NTPase"/>
</dbReference>
<evidence type="ECO:0000256" key="4">
    <source>
        <dbReference type="SAM" id="MobiDB-lite"/>
    </source>
</evidence>
<feature type="region of interest" description="Disordered" evidence="4">
    <location>
        <begin position="821"/>
        <end position="845"/>
    </location>
</feature>
<reference evidence="7" key="1">
    <citation type="submission" date="2020-07" db="EMBL/GenBank/DDBJ databases">
        <title>Huge and variable diversity of episymbiotic CPR bacteria and DPANN archaea in groundwater ecosystems.</title>
        <authorList>
            <person name="He C.Y."/>
            <person name="Keren R."/>
            <person name="Whittaker M."/>
            <person name="Farag I.F."/>
            <person name="Doudna J."/>
            <person name="Cate J.H.D."/>
            <person name="Banfield J.F."/>
        </authorList>
    </citation>
    <scope>NUCLEOTIDE SEQUENCE</scope>
    <source>
        <strain evidence="7">NC_groundwater_1813_Pr3_B-0.1um_71_17</strain>
    </source>
</reference>
<dbReference type="Pfam" id="PF10431">
    <property type="entry name" value="ClpB_D2-small"/>
    <property type="match status" value="1"/>
</dbReference>
<evidence type="ECO:0000256" key="3">
    <source>
        <dbReference type="ARBA" id="ARBA00023186"/>
    </source>
</evidence>
<dbReference type="InterPro" id="IPR003959">
    <property type="entry name" value="ATPase_AAA_core"/>
</dbReference>
<accession>A0A933SG71</accession>
<keyword evidence="2" id="KW-0067">ATP-binding</keyword>
<dbReference type="InterPro" id="IPR045853">
    <property type="entry name" value="Pep_chain_release_fac_I_sf"/>
</dbReference>
<evidence type="ECO:0000313" key="7">
    <source>
        <dbReference type="EMBL" id="MBI5170736.1"/>
    </source>
</evidence>
<dbReference type="GO" id="GO:0005524">
    <property type="term" value="F:ATP binding"/>
    <property type="evidence" value="ECO:0007669"/>
    <property type="project" value="UniProtKB-KW"/>
</dbReference>
<dbReference type="CDD" id="cd19499">
    <property type="entry name" value="RecA-like_ClpB_Hsp104-like"/>
    <property type="match status" value="1"/>
</dbReference>
<organism evidence="7 8">
    <name type="scientific">Eiseniibacteriota bacterium</name>
    <dbReference type="NCBI Taxonomy" id="2212470"/>
    <lineage>
        <taxon>Bacteria</taxon>
        <taxon>Candidatus Eiseniibacteriota</taxon>
    </lineage>
</organism>
<protein>
    <submittedName>
        <fullName evidence="7">AAA family ATPase</fullName>
    </submittedName>
</protein>
<evidence type="ECO:0000313" key="8">
    <source>
        <dbReference type="Proteomes" id="UP000696931"/>
    </source>
</evidence>
<feature type="domain" description="Clp ATPase C-terminal" evidence="6">
    <location>
        <begin position="724"/>
        <end position="816"/>
    </location>
</feature>
<dbReference type="GO" id="GO:0005737">
    <property type="term" value="C:cytoplasm"/>
    <property type="evidence" value="ECO:0007669"/>
    <property type="project" value="TreeGrafter"/>
</dbReference>
<comment type="caution">
    <text evidence="7">The sequence shown here is derived from an EMBL/GenBank/DDBJ whole genome shotgun (WGS) entry which is preliminary data.</text>
</comment>
<dbReference type="GO" id="GO:0034605">
    <property type="term" value="P:cellular response to heat"/>
    <property type="evidence" value="ECO:0007669"/>
    <property type="project" value="TreeGrafter"/>
</dbReference>
<keyword evidence="3" id="KW-0143">Chaperone</keyword>
<feature type="compositionally biased region" description="Low complexity" evidence="4">
    <location>
        <begin position="821"/>
        <end position="836"/>
    </location>
</feature>
<dbReference type="PANTHER" id="PTHR11638">
    <property type="entry name" value="ATP-DEPENDENT CLP PROTEASE"/>
    <property type="match status" value="1"/>
</dbReference>
<dbReference type="SMART" id="SM01086">
    <property type="entry name" value="ClpB_D2-small"/>
    <property type="match status" value="1"/>
</dbReference>
<dbReference type="Gene3D" id="1.10.8.60">
    <property type="match status" value="1"/>
</dbReference>
<dbReference type="PRINTS" id="PR00300">
    <property type="entry name" value="CLPPROTEASEA"/>
</dbReference>
<evidence type="ECO:0000259" key="6">
    <source>
        <dbReference type="SMART" id="SM01086"/>
    </source>
</evidence>
<dbReference type="Proteomes" id="UP000696931">
    <property type="component" value="Unassembled WGS sequence"/>
</dbReference>
<name>A0A933SG71_UNCEI</name>
<dbReference type="InterPro" id="IPR001270">
    <property type="entry name" value="ClpA/B"/>
</dbReference>
<dbReference type="SMART" id="SM00382">
    <property type="entry name" value="AAA"/>
    <property type="match status" value="2"/>
</dbReference>
<gene>
    <name evidence="7" type="ORF">HZA61_14705</name>
</gene>
<dbReference type="Gene3D" id="3.40.50.300">
    <property type="entry name" value="P-loop containing nucleotide triphosphate hydrolases"/>
    <property type="match status" value="2"/>
</dbReference>
<dbReference type="InterPro" id="IPR003593">
    <property type="entry name" value="AAA+_ATPase"/>
</dbReference>
<dbReference type="SUPFAM" id="SSF52540">
    <property type="entry name" value="P-loop containing nucleoside triphosphate hydrolases"/>
    <property type="match status" value="2"/>
</dbReference>
<proteinExistence type="predicted"/>
<evidence type="ECO:0000259" key="5">
    <source>
        <dbReference type="SMART" id="SM00382"/>
    </source>
</evidence>
<feature type="domain" description="AAA+ ATPase" evidence="5">
    <location>
        <begin position="256"/>
        <end position="389"/>
    </location>
</feature>
<dbReference type="CDD" id="cd00009">
    <property type="entry name" value="AAA"/>
    <property type="match status" value="1"/>
</dbReference>
<dbReference type="EMBL" id="JACRIW010000107">
    <property type="protein sequence ID" value="MBI5170736.1"/>
    <property type="molecule type" value="Genomic_DNA"/>
</dbReference>
<dbReference type="GO" id="GO:0016887">
    <property type="term" value="F:ATP hydrolysis activity"/>
    <property type="evidence" value="ECO:0007669"/>
    <property type="project" value="InterPro"/>
</dbReference>